<keyword evidence="8" id="KW-1185">Reference proteome</keyword>
<comment type="caution">
    <text evidence="7">The sequence shown here is derived from an EMBL/GenBank/DDBJ whole genome shotgun (WGS) entry which is preliminary data.</text>
</comment>
<dbReference type="eggNOG" id="COG2939">
    <property type="taxonomic scope" value="Bacteria"/>
</dbReference>
<sequence>MGVLALSLLGACAQRGDGEVGALELGDSADTSETGEDTVTGDDEASTTAGVPDLPAHECGEPPCEACVCVDEQWLCNCAGLGNDAGFVELPPRDHALGPADGSGPTQDSTTAPARMFWAMQAAEFGADDRPVFVFFNGGPGVSSGMLLGLNIGQQTFAPLETGPDETVARNPNSWTALGTLVWIDARHTGFSHGLLPPPADVTDAAQRSAAMDLSSFNAYVDAADFVRVLLELFEQHPSLADNPVVLVAESYGGTRAQLMLDMLLQPQAYAEGSRPLVDPALAEAVLAHHLAVHPELEGEAAAVSPELAAEQFGRQVLIQPALTGVVQRITAGEAFEGPDSPLLELAEELGVPYQTCAELGGACNPYGHAHTYATTHDRSPYDTRSPASWLVDILDLVALRLNATADVDALLGLDLPLLDALPQMSAAERGPAWRSVSTTAFTPDAQAGDWPELGGELQPWDRYFVTFHHEVFNEFDSSAAAALDIDPIDEHFGERFLTNLAWVDTLITQTPHDLVVYTPALPAAFETYAMVSEVEVEEGPEGDARWHVSYSPGALPQRPELDLRTITAPRYTASHAISADAPEKFLADVEAWLELD</sequence>
<dbReference type="Pfam" id="PF00450">
    <property type="entry name" value="Peptidase_S10"/>
    <property type="match status" value="1"/>
</dbReference>
<dbReference type="Proteomes" id="UP000005801">
    <property type="component" value="Unassembled WGS sequence"/>
</dbReference>
<dbReference type="ESTHER" id="9delt-a6g4k8">
    <property type="family name" value="Carboxypeptidase_S10"/>
</dbReference>
<dbReference type="EMBL" id="ABCS01000022">
    <property type="protein sequence ID" value="EDM79128.1"/>
    <property type="molecule type" value="Genomic_DNA"/>
</dbReference>
<keyword evidence="2" id="KW-0645">Protease</keyword>
<evidence type="ECO:0000256" key="4">
    <source>
        <dbReference type="ARBA" id="ARBA00022801"/>
    </source>
</evidence>
<dbReference type="GO" id="GO:0004185">
    <property type="term" value="F:serine-type carboxypeptidase activity"/>
    <property type="evidence" value="ECO:0007669"/>
    <property type="project" value="InterPro"/>
</dbReference>
<dbReference type="PANTHER" id="PTHR11802">
    <property type="entry name" value="SERINE PROTEASE FAMILY S10 SERINE CARBOXYPEPTIDASE"/>
    <property type="match status" value="1"/>
</dbReference>
<reference evidence="7 8" key="1">
    <citation type="submission" date="2007-06" db="EMBL/GenBank/DDBJ databases">
        <authorList>
            <person name="Shimkets L."/>
            <person name="Ferriera S."/>
            <person name="Johnson J."/>
            <person name="Kravitz S."/>
            <person name="Beeson K."/>
            <person name="Sutton G."/>
            <person name="Rogers Y.-H."/>
            <person name="Friedman R."/>
            <person name="Frazier M."/>
            <person name="Venter J.C."/>
        </authorList>
    </citation>
    <scope>NUCLEOTIDE SEQUENCE [LARGE SCALE GENOMIC DNA]</scope>
    <source>
        <strain evidence="7 8">SIR-1</strain>
    </source>
</reference>
<gene>
    <name evidence="7" type="ORF">PPSIR1_27218</name>
</gene>
<organism evidence="7 8">
    <name type="scientific">Plesiocystis pacifica SIR-1</name>
    <dbReference type="NCBI Taxonomy" id="391625"/>
    <lineage>
        <taxon>Bacteria</taxon>
        <taxon>Pseudomonadati</taxon>
        <taxon>Myxococcota</taxon>
        <taxon>Polyangia</taxon>
        <taxon>Nannocystales</taxon>
        <taxon>Nannocystaceae</taxon>
        <taxon>Plesiocystis</taxon>
    </lineage>
</organism>
<protein>
    <submittedName>
        <fullName evidence="7">Putative exported peptidase</fullName>
    </submittedName>
</protein>
<evidence type="ECO:0000256" key="6">
    <source>
        <dbReference type="SAM" id="MobiDB-lite"/>
    </source>
</evidence>
<dbReference type="Gene3D" id="3.40.50.1820">
    <property type="entry name" value="alpha/beta hydrolase"/>
    <property type="match status" value="1"/>
</dbReference>
<dbReference type="InterPro" id="IPR001563">
    <property type="entry name" value="Peptidase_S10"/>
</dbReference>
<accession>A6G4K8</accession>
<dbReference type="InterPro" id="IPR018202">
    <property type="entry name" value="Ser_caboxypep_ser_AS"/>
</dbReference>
<keyword evidence="5" id="KW-0325">Glycoprotein</keyword>
<proteinExistence type="predicted"/>
<keyword evidence="4" id="KW-0378">Hydrolase</keyword>
<keyword evidence="3" id="KW-0732">Signal</keyword>
<evidence type="ECO:0000256" key="2">
    <source>
        <dbReference type="ARBA" id="ARBA00022670"/>
    </source>
</evidence>
<dbReference type="GO" id="GO:0006508">
    <property type="term" value="P:proteolysis"/>
    <property type="evidence" value="ECO:0007669"/>
    <property type="project" value="UniProtKB-KW"/>
</dbReference>
<dbReference type="STRING" id="391625.PPSIR1_27218"/>
<name>A6G4K8_9BACT</name>
<evidence type="ECO:0000313" key="8">
    <source>
        <dbReference type="Proteomes" id="UP000005801"/>
    </source>
</evidence>
<dbReference type="SUPFAM" id="SSF53474">
    <property type="entry name" value="alpha/beta-Hydrolases"/>
    <property type="match status" value="1"/>
</dbReference>
<dbReference type="AlphaFoldDB" id="A6G4K8"/>
<dbReference type="PROSITE" id="PS00131">
    <property type="entry name" value="CARBOXYPEPT_SER_SER"/>
    <property type="match status" value="1"/>
</dbReference>
<feature type="compositionally biased region" description="Acidic residues" evidence="6">
    <location>
        <begin position="33"/>
        <end position="45"/>
    </location>
</feature>
<evidence type="ECO:0000256" key="3">
    <source>
        <dbReference type="ARBA" id="ARBA00022729"/>
    </source>
</evidence>
<dbReference type="PANTHER" id="PTHR11802:SF3">
    <property type="entry name" value="RETINOID-INDUCIBLE SERINE CARBOXYPEPTIDASE"/>
    <property type="match status" value="1"/>
</dbReference>
<keyword evidence="1" id="KW-0121">Carboxypeptidase</keyword>
<feature type="region of interest" description="Disordered" evidence="6">
    <location>
        <begin position="23"/>
        <end position="50"/>
    </location>
</feature>
<dbReference type="InterPro" id="IPR029058">
    <property type="entry name" value="AB_hydrolase_fold"/>
</dbReference>
<evidence type="ECO:0000256" key="1">
    <source>
        <dbReference type="ARBA" id="ARBA00022645"/>
    </source>
</evidence>
<evidence type="ECO:0000313" key="7">
    <source>
        <dbReference type="EMBL" id="EDM79128.1"/>
    </source>
</evidence>
<evidence type="ECO:0000256" key="5">
    <source>
        <dbReference type="ARBA" id="ARBA00023180"/>
    </source>
</evidence>